<dbReference type="Proteomes" id="UP001432322">
    <property type="component" value="Unassembled WGS sequence"/>
</dbReference>
<reference evidence="1" key="1">
    <citation type="submission" date="2023-10" db="EMBL/GenBank/DDBJ databases">
        <title>Genome assembly of Pristionchus species.</title>
        <authorList>
            <person name="Yoshida K."/>
            <person name="Sommer R.J."/>
        </authorList>
    </citation>
    <scope>NUCLEOTIDE SEQUENCE</scope>
    <source>
        <strain evidence="1">RS5133</strain>
    </source>
</reference>
<organism evidence="1 2">
    <name type="scientific">Pristionchus fissidentatus</name>
    <dbReference type="NCBI Taxonomy" id="1538716"/>
    <lineage>
        <taxon>Eukaryota</taxon>
        <taxon>Metazoa</taxon>
        <taxon>Ecdysozoa</taxon>
        <taxon>Nematoda</taxon>
        <taxon>Chromadorea</taxon>
        <taxon>Rhabditida</taxon>
        <taxon>Rhabditina</taxon>
        <taxon>Diplogasteromorpha</taxon>
        <taxon>Diplogasteroidea</taxon>
        <taxon>Neodiplogasteridae</taxon>
        <taxon>Pristionchus</taxon>
    </lineage>
</organism>
<gene>
    <name evidence="1" type="ORF">PFISCL1PPCAC_21317</name>
</gene>
<protein>
    <submittedName>
        <fullName evidence="1">Uncharacterized protein</fullName>
    </submittedName>
</protein>
<sequence length="67" mass="7646">LLRNMKLRSLHVQNYIGMPGNRILEVDQVHLPDTDSLLDVQSTLNGEAIVLDESLKRVNQILPFHQV</sequence>
<dbReference type="EMBL" id="BTSY01000005">
    <property type="protein sequence ID" value="GMT30020.1"/>
    <property type="molecule type" value="Genomic_DNA"/>
</dbReference>
<accession>A0AAV5WEC2</accession>
<evidence type="ECO:0000313" key="1">
    <source>
        <dbReference type="EMBL" id="GMT30020.1"/>
    </source>
</evidence>
<dbReference type="AlphaFoldDB" id="A0AAV5WEC2"/>
<keyword evidence="2" id="KW-1185">Reference proteome</keyword>
<evidence type="ECO:0000313" key="2">
    <source>
        <dbReference type="Proteomes" id="UP001432322"/>
    </source>
</evidence>
<comment type="caution">
    <text evidence="1">The sequence shown here is derived from an EMBL/GenBank/DDBJ whole genome shotgun (WGS) entry which is preliminary data.</text>
</comment>
<feature type="non-terminal residue" evidence="1">
    <location>
        <position position="1"/>
    </location>
</feature>
<feature type="non-terminal residue" evidence="1">
    <location>
        <position position="67"/>
    </location>
</feature>
<proteinExistence type="predicted"/>
<name>A0AAV5WEC2_9BILA</name>